<feature type="binding site" evidence="8">
    <location>
        <position position="64"/>
    </location>
    <ligand>
        <name>GTP</name>
        <dbReference type="ChEBI" id="CHEBI:37565"/>
    </ligand>
</feature>
<comment type="domain">
    <text evidence="8">The N-terminal domain determines nucleotide recognition and specific binding, while the C-terminal domain determines the specific binding to the target protein.</text>
</comment>
<evidence type="ECO:0000256" key="5">
    <source>
        <dbReference type="ARBA" id="ARBA00022842"/>
    </source>
</evidence>
<dbReference type="Gene3D" id="3.90.550.10">
    <property type="entry name" value="Spore Coat Polysaccharide Biosynthesis Protein SpsA, Chain A"/>
    <property type="match status" value="1"/>
</dbReference>
<dbReference type="Pfam" id="PF12804">
    <property type="entry name" value="NTP_transf_3"/>
    <property type="match status" value="1"/>
</dbReference>
<name>A0A9D2MK40_9FIRM</name>
<dbReference type="GO" id="GO:0006777">
    <property type="term" value="P:Mo-molybdopterin cofactor biosynthetic process"/>
    <property type="evidence" value="ECO:0007669"/>
    <property type="project" value="UniProtKB-KW"/>
</dbReference>
<keyword evidence="5 8" id="KW-0460">Magnesium</keyword>
<keyword evidence="6 8" id="KW-0342">GTP-binding</keyword>
<feature type="binding site" evidence="8">
    <location>
        <begin position="9"/>
        <end position="11"/>
    </location>
    <ligand>
        <name>GTP</name>
        <dbReference type="ChEBI" id="CHEBI:37565"/>
    </ligand>
</feature>
<keyword evidence="3 8" id="KW-0479">Metal-binding</keyword>
<comment type="caution">
    <text evidence="8">Lacks conserved residue(s) required for the propagation of feature annotation.</text>
</comment>
<feature type="domain" description="MobA-like NTP transferase" evidence="9">
    <location>
        <begin position="6"/>
        <end position="150"/>
    </location>
</feature>
<keyword evidence="10" id="KW-0548">Nucleotidyltransferase</keyword>
<evidence type="ECO:0000313" key="11">
    <source>
        <dbReference type="Proteomes" id="UP000823921"/>
    </source>
</evidence>
<dbReference type="GO" id="GO:0046872">
    <property type="term" value="F:metal ion binding"/>
    <property type="evidence" value="ECO:0007669"/>
    <property type="project" value="UniProtKB-KW"/>
</dbReference>
<feature type="binding site" evidence="8">
    <location>
        <position position="93"/>
    </location>
    <ligand>
        <name>Mg(2+)</name>
        <dbReference type="ChEBI" id="CHEBI:18420"/>
    </ligand>
</feature>
<dbReference type="SUPFAM" id="SSF53448">
    <property type="entry name" value="Nucleotide-diphospho-sugar transferases"/>
    <property type="match status" value="1"/>
</dbReference>
<keyword evidence="4 8" id="KW-0547">Nucleotide-binding</keyword>
<comment type="function">
    <text evidence="8">Transfers a GMP moiety from GTP to Mo-molybdopterin (Mo-MPT) cofactor (Moco or molybdenum cofactor) to form Mo-molybdopterin guanine dinucleotide (Mo-MGD) cofactor.</text>
</comment>
<keyword evidence="2 8" id="KW-0808">Transferase</keyword>
<dbReference type="GO" id="GO:0005737">
    <property type="term" value="C:cytoplasm"/>
    <property type="evidence" value="ECO:0007669"/>
    <property type="project" value="UniProtKB-SubCell"/>
</dbReference>
<evidence type="ECO:0000256" key="2">
    <source>
        <dbReference type="ARBA" id="ARBA00022679"/>
    </source>
</evidence>
<dbReference type="InterPro" id="IPR029044">
    <property type="entry name" value="Nucleotide-diphossugar_trans"/>
</dbReference>
<keyword evidence="7 8" id="KW-0501">Molybdenum cofactor biosynthesis</keyword>
<reference evidence="10" key="2">
    <citation type="submission" date="2021-04" db="EMBL/GenBank/DDBJ databases">
        <authorList>
            <person name="Gilroy R."/>
        </authorList>
    </citation>
    <scope>NUCLEOTIDE SEQUENCE</scope>
    <source>
        <strain evidence="10">CHK192-8294</strain>
    </source>
</reference>
<dbReference type="Proteomes" id="UP000823921">
    <property type="component" value="Unassembled WGS sequence"/>
</dbReference>
<dbReference type="InterPro" id="IPR013482">
    <property type="entry name" value="Molybde_CF_guanTrfase"/>
</dbReference>
<reference evidence="10" key="1">
    <citation type="journal article" date="2021" name="PeerJ">
        <title>Extensive microbial diversity within the chicken gut microbiome revealed by metagenomics and culture.</title>
        <authorList>
            <person name="Gilroy R."/>
            <person name="Ravi A."/>
            <person name="Getino M."/>
            <person name="Pursley I."/>
            <person name="Horton D.L."/>
            <person name="Alikhan N.F."/>
            <person name="Baker D."/>
            <person name="Gharbi K."/>
            <person name="Hall N."/>
            <person name="Watson M."/>
            <person name="Adriaenssens E.M."/>
            <person name="Foster-Nyarko E."/>
            <person name="Jarju S."/>
            <person name="Secka A."/>
            <person name="Antonio M."/>
            <person name="Oren A."/>
            <person name="Chaudhuri R.R."/>
            <person name="La Ragione R."/>
            <person name="Hildebrand F."/>
            <person name="Pallen M.J."/>
        </authorList>
    </citation>
    <scope>NUCLEOTIDE SEQUENCE</scope>
    <source>
        <strain evidence="10">CHK192-8294</strain>
    </source>
</reference>
<dbReference type="GO" id="GO:0005525">
    <property type="term" value="F:GTP binding"/>
    <property type="evidence" value="ECO:0007669"/>
    <property type="project" value="UniProtKB-UniRule"/>
</dbReference>
<comment type="similarity">
    <text evidence="8">Belongs to the MobA family.</text>
</comment>
<evidence type="ECO:0000256" key="4">
    <source>
        <dbReference type="ARBA" id="ARBA00022741"/>
    </source>
</evidence>
<dbReference type="AlphaFoldDB" id="A0A9D2MK40"/>
<evidence type="ECO:0000256" key="6">
    <source>
        <dbReference type="ARBA" id="ARBA00023134"/>
    </source>
</evidence>
<dbReference type="HAMAP" id="MF_00316">
    <property type="entry name" value="MobA"/>
    <property type="match status" value="1"/>
</dbReference>
<evidence type="ECO:0000256" key="8">
    <source>
        <dbReference type="HAMAP-Rule" id="MF_00316"/>
    </source>
</evidence>
<dbReference type="EC" id="2.7.7.77" evidence="8"/>
<evidence type="ECO:0000313" key="10">
    <source>
        <dbReference type="EMBL" id="HJB79875.1"/>
    </source>
</evidence>
<feature type="binding site" evidence="8">
    <location>
        <position position="21"/>
    </location>
    <ligand>
        <name>GTP</name>
        <dbReference type="ChEBI" id="CHEBI:37565"/>
    </ligand>
</feature>
<comment type="cofactor">
    <cofactor evidence="8">
        <name>Mg(2+)</name>
        <dbReference type="ChEBI" id="CHEBI:18420"/>
    </cofactor>
</comment>
<accession>A0A9D2MK40</accession>
<comment type="catalytic activity">
    <reaction evidence="8">
        <text>Mo-molybdopterin + GTP + H(+) = Mo-molybdopterin guanine dinucleotide + diphosphate</text>
        <dbReference type="Rhea" id="RHEA:34243"/>
        <dbReference type="ChEBI" id="CHEBI:15378"/>
        <dbReference type="ChEBI" id="CHEBI:33019"/>
        <dbReference type="ChEBI" id="CHEBI:37565"/>
        <dbReference type="ChEBI" id="CHEBI:71302"/>
        <dbReference type="ChEBI" id="CHEBI:71310"/>
        <dbReference type="EC" id="2.7.7.77"/>
    </reaction>
</comment>
<gene>
    <name evidence="8" type="primary">mobA</name>
    <name evidence="10" type="ORF">H9712_02710</name>
</gene>
<organism evidence="10 11">
    <name type="scientific">Candidatus Flavonifractor intestinigallinarum</name>
    <dbReference type="NCBI Taxonomy" id="2838586"/>
    <lineage>
        <taxon>Bacteria</taxon>
        <taxon>Bacillati</taxon>
        <taxon>Bacillota</taxon>
        <taxon>Clostridia</taxon>
        <taxon>Eubacteriales</taxon>
        <taxon>Oscillospiraceae</taxon>
        <taxon>Flavonifractor</taxon>
    </lineage>
</organism>
<sequence>MDGTIGVILSGGQSRRMGRDKAGVMLAGRTLLDRMAAELAPLFGEVYVSVDRPGRYPGYRELADLRPGQGPLAGLEAAFLRTGAEAVFLAAVDLPFAGASLAARILAEAGAADACVIRRRSGEAEPLFALYRRGCLEPLTACLNEGRRAVKALLDRVDCRWLEEDDLPELDLERALWNVNTGAELCRAAEAAGEK</sequence>
<evidence type="ECO:0000256" key="7">
    <source>
        <dbReference type="ARBA" id="ARBA00023150"/>
    </source>
</evidence>
<keyword evidence="1 8" id="KW-0963">Cytoplasm</keyword>
<comment type="caution">
    <text evidence="10">The sequence shown here is derived from an EMBL/GenBank/DDBJ whole genome shotgun (WGS) entry which is preliminary data.</text>
</comment>
<dbReference type="PANTHER" id="PTHR19136">
    <property type="entry name" value="MOLYBDENUM COFACTOR GUANYLYLTRANSFERASE"/>
    <property type="match status" value="1"/>
</dbReference>
<dbReference type="InterPro" id="IPR025877">
    <property type="entry name" value="MobA-like_NTP_Trfase"/>
</dbReference>
<dbReference type="PANTHER" id="PTHR19136:SF81">
    <property type="entry name" value="MOLYBDENUM COFACTOR GUANYLYLTRANSFERASE"/>
    <property type="match status" value="1"/>
</dbReference>
<evidence type="ECO:0000259" key="9">
    <source>
        <dbReference type="Pfam" id="PF12804"/>
    </source>
</evidence>
<comment type="subcellular location">
    <subcellularLocation>
        <location evidence="8">Cytoplasm</location>
    </subcellularLocation>
</comment>
<evidence type="ECO:0000256" key="3">
    <source>
        <dbReference type="ARBA" id="ARBA00022723"/>
    </source>
</evidence>
<protein>
    <recommendedName>
        <fullName evidence="8">Probable molybdenum cofactor guanylyltransferase</fullName>
        <shortName evidence="8">MoCo guanylyltransferase</shortName>
        <ecNumber evidence="8">2.7.7.77</ecNumber>
    </recommendedName>
    <alternativeName>
        <fullName evidence="8">GTP:molybdopterin guanylyltransferase</fullName>
    </alternativeName>
    <alternativeName>
        <fullName evidence="8">Mo-MPT guanylyltransferase</fullName>
    </alternativeName>
    <alternativeName>
        <fullName evidence="8">Molybdopterin guanylyltransferase</fullName>
    </alternativeName>
    <alternativeName>
        <fullName evidence="8">Molybdopterin-guanine dinucleotide synthase</fullName>
        <shortName evidence="8">MGD synthase</shortName>
    </alternativeName>
</protein>
<evidence type="ECO:0000256" key="1">
    <source>
        <dbReference type="ARBA" id="ARBA00022490"/>
    </source>
</evidence>
<feature type="binding site" evidence="8">
    <location>
        <position position="93"/>
    </location>
    <ligand>
        <name>GTP</name>
        <dbReference type="ChEBI" id="CHEBI:37565"/>
    </ligand>
</feature>
<dbReference type="EMBL" id="DWXO01000025">
    <property type="protein sequence ID" value="HJB79875.1"/>
    <property type="molecule type" value="Genomic_DNA"/>
</dbReference>
<dbReference type="CDD" id="cd02503">
    <property type="entry name" value="MobA"/>
    <property type="match status" value="1"/>
</dbReference>
<dbReference type="GO" id="GO:0061603">
    <property type="term" value="F:molybdenum cofactor guanylyltransferase activity"/>
    <property type="evidence" value="ECO:0007669"/>
    <property type="project" value="UniProtKB-EC"/>
</dbReference>
<proteinExistence type="inferred from homology"/>